<comment type="caution">
    <text evidence="1">The sequence shown here is derived from an EMBL/GenBank/DDBJ whole genome shotgun (WGS) entry which is preliminary data.</text>
</comment>
<protein>
    <submittedName>
        <fullName evidence="1">Uncharacterized protein</fullName>
    </submittedName>
</protein>
<evidence type="ECO:0000313" key="1">
    <source>
        <dbReference type="EMBL" id="KAI4802346.1"/>
    </source>
</evidence>
<keyword evidence="2" id="KW-1185">Reference proteome</keyword>
<sequence length="126" mass="14576">MREGETEDYKAYRRGTVPEEGEGDSRAFMDYTDGRKNRKGAFVKGRKFKEVQMVATEGSEGLSSTASYIRLFLLLNTATFFLLLAVLLTRFQRGRSLHTQRWFYTILLIDCFILLYLYSSCSHSQC</sequence>
<reference evidence="1" key="1">
    <citation type="submission" date="2022-05" db="EMBL/GenBank/DDBJ databases">
        <title>Chromosome-level genome of Chaenocephalus aceratus.</title>
        <authorList>
            <person name="Park H."/>
        </authorList>
    </citation>
    <scope>NUCLEOTIDE SEQUENCE</scope>
    <source>
        <strain evidence="1">KU_202001</strain>
    </source>
</reference>
<dbReference type="Proteomes" id="UP001057452">
    <property type="component" value="Chromosome 24"/>
</dbReference>
<gene>
    <name evidence="1" type="ORF">KUCAC02_020194</name>
</gene>
<evidence type="ECO:0000313" key="2">
    <source>
        <dbReference type="Proteomes" id="UP001057452"/>
    </source>
</evidence>
<name>A0ACB9VS09_CHAAC</name>
<accession>A0ACB9VS09</accession>
<organism evidence="1 2">
    <name type="scientific">Chaenocephalus aceratus</name>
    <name type="common">Blackfin icefish</name>
    <name type="synonym">Chaenichthys aceratus</name>
    <dbReference type="NCBI Taxonomy" id="36190"/>
    <lineage>
        <taxon>Eukaryota</taxon>
        <taxon>Metazoa</taxon>
        <taxon>Chordata</taxon>
        <taxon>Craniata</taxon>
        <taxon>Vertebrata</taxon>
        <taxon>Euteleostomi</taxon>
        <taxon>Actinopterygii</taxon>
        <taxon>Neopterygii</taxon>
        <taxon>Teleostei</taxon>
        <taxon>Neoteleostei</taxon>
        <taxon>Acanthomorphata</taxon>
        <taxon>Eupercaria</taxon>
        <taxon>Perciformes</taxon>
        <taxon>Notothenioidei</taxon>
        <taxon>Channichthyidae</taxon>
        <taxon>Chaenocephalus</taxon>
    </lineage>
</organism>
<proteinExistence type="predicted"/>
<dbReference type="EMBL" id="CM043808">
    <property type="protein sequence ID" value="KAI4802346.1"/>
    <property type="molecule type" value="Genomic_DNA"/>
</dbReference>